<reference evidence="2" key="1">
    <citation type="submission" date="2019-02" db="EMBL/GenBank/DDBJ databases">
        <title>Structural and Functional analysis of Lanthipeptide from Bacillus thuringiensis serovar andalousiensis B23193.</title>
        <authorList>
            <person name="Andreeva J.V."/>
            <person name="Grigoreva A."/>
        </authorList>
    </citation>
    <scope>NUCLEOTIDE SEQUENCE [LARGE SCALE GENOMIC DNA]</scope>
    <source>
        <strain evidence="2">B23193</strain>
    </source>
</reference>
<sequence>MGKYELKIIDHKLVIDLNKMTDDYMESYGYDGLPNKYDTYDIGPAKVIGTVELSGEQLSLIENEYKNGGECGWCGEVRSILKPPHMFDFSLKEKMCKHCWEHDRKVYLGSYGNDIGPFDKEENSIK</sequence>
<dbReference type="Proteomes" id="UP000501374">
    <property type="component" value="Chromosome"/>
</dbReference>
<name>A0A6H0TCZ1_BACTU</name>
<dbReference type="EMBL" id="CP035727">
    <property type="protein sequence ID" value="QIW19041.1"/>
    <property type="molecule type" value="Genomic_DNA"/>
</dbReference>
<protein>
    <submittedName>
        <fullName evidence="1">Uncharacterized protein</fullName>
    </submittedName>
</protein>
<proteinExistence type="predicted"/>
<evidence type="ECO:0000313" key="1">
    <source>
        <dbReference type="EMBL" id="QIW19041.1"/>
    </source>
</evidence>
<evidence type="ECO:0000313" key="2">
    <source>
        <dbReference type="Proteomes" id="UP000501374"/>
    </source>
</evidence>
<dbReference type="RefSeq" id="WP_172553673.1">
    <property type="nucleotide sequence ID" value="NZ_CP035727.2"/>
</dbReference>
<dbReference type="AlphaFoldDB" id="A0A6H0TCZ1"/>
<gene>
    <name evidence="1" type="ORF">EVG22_11395</name>
</gene>
<accession>A0A6H0TCZ1</accession>
<organism evidence="1 2">
    <name type="scientific">Bacillus thuringiensis serovar andalousiensis</name>
    <dbReference type="NCBI Taxonomy" id="257985"/>
    <lineage>
        <taxon>Bacteria</taxon>
        <taxon>Bacillati</taxon>
        <taxon>Bacillota</taxon>
        <taxon>Bacilli</taxon>
        <taxon>Bacillales</taxon>
        <taxon>Bacillaceae</taxon>
        <taxon>Bacillus</taxon>
        <taxon>Bacillus cereus group</taxon>
    </lineage>
</organism>